<dbReference type="EMBL" id="JACEFF010000605">
    <property type="protein sequence ID" value="KAH9634513.1"/>
    <property type="molecule type" value="Genomic_DNA"/>
</dbReference>
<dbReference type="Proteomes" id="UP000814243">
    <property type="component" value="Unassembled WGS sequence"/>
</dbReference>
<comment type="caution">
    <text evidence="4">The sequence shown here is derived from an EMBL/GenBank/DDBJ whole genome shotgun (WGS) entry which is preliminary data.</text>
</comment>
<evidence type="ECO:0000259" key="3">
    <source>
        <dbReference type="Pfam" id="PF12240"/>
    </source>
</evidence>
<sequence>MHAPTVSTEGPAARAGVAAAGVGPPRAHRAQAARPAREGAAGAQVQCMLLLFQPKGLQRALASLQQASDRREHTERKLRAQLEKELQALRYNGVLLLFQPREGAAGPAARAGVAAAGVGPPRAHRAQAARPAREGAAGAQVQCMLLLFQLQQASDRRGPAARAGVAAAGGLQRALASLQQASDRREHTERKLRAQLEKELQALRYNACSYCFNRRGLQRALASLQQASDRREHTERKLRAQLEKELQALRYNACSYCFNRRACSARWRRCSRRRTAASTPSASCAPS</sequence>
<evidence type="ECO:0000256" key="2">
    <source>
        <dbReference type="SAM" id="MobiDB-lite"/>
    </source>
</evidence>
<feature type="domain" description="Angiomotin C-terminal" evidence="3">
    <location>
        <begin position="216"/>
        <end position="252"/>
    </location>
</feature>
<organism evidence="4 5">
    <name type="scientific">Spodoptera exigua</name>
    <name type="common">Beet armyworm</name>
    <name type="synonym">Noctua fulgens</name>
    <dbReference type="NCBI Taxonomy" id="7107"/>
    <lineage>
        <taxon>Eukaryota</taxon>
        <taxon>Metazoa</taxon>
        <taxon>Ecdysozoa</taxon>
        <taxon>Arthropoda</taxon>
        <taxon>Hexapoda</taxon>
        <taxon>Insecta</taxon>
        <taxon>Pterygota</taxon>
        <taxon>Neoptera</taxon>
        <taxon>Endopterygota</taxon>
        <taxon>Lepidoptera</taxon>
        <taxon>Glossata</taxon>
        <taxon>Ditrysia</taxon>
        <taxon>Noctuoidea</taxon>
        <taxon>Noctuidae</taxon>
        <taxon>Amphipyrinae</taxon>
        <taxon>Spodoptera</taxon>
    </lineage>
</organism>
<evidence type="ECO:0000313" key="4">
    <source>
        <dbReference type="EMBL" id="KAH9634513.1"/>
    </source>
</evidence>
<accession>A0A922MDD4</accession>
<dbReference type="GO" id="GO:0005923">
    <property type="term" value="C:bicellular tight junction"/>
    <property type="evidence" value="ECO:0007669"/>
    <property type="project" value="TreeGrafter"/>
</dbReference>
<evidence type="ECO:0000313" key="5">
    <source>
        <dbReference type="Proteomes" id="UP000814243"/>
    </source>
</evidence>
<name>A0A922MDD4_SPOEX</name>
<proteinExistence type="predicted"/>
<evidence type="ECO:0000256" key="1">
    <source>
        <dbReference type="SAM" id="Coils"/>
    </source>
</evidence>
<dbReference type="GO" id="GO:0030036">
    <property type="term" value="P:actin cytoskeleton organization"/>
    <property type="evidence" value="ECO:0007669"/>
    <property type="project" value="TreeGrafter"/>
</dbReference>
<dbReference type="GO" id="GO:0030334">
    <property type="term" value="P:regulation of cell migration"/>
    <property type="evidence" value="ECO:0007669"/>
    <property type="project" value="TreeGrafter"/>
</dbReference>
<feature type="coiled-coil region" evidence="1">
    <location>
        <begin position="171"/>
        <end position="244"/>
    </location>
</feature>
<dbReference type="Pfam" id="PF12240">
    <property type="entry name" value="Angiomotin_C"/>
    <property type="match status" value="3"/>
</dbReference>
<dbReference type="GO" id="GO:0031410">
    <property type="term" value="C:cytoplasmic vesicle"/>
    <property type="evidence" value="ECO:0007669"/>
    <property type="project" value="TreeGrafter"/>
</dbReference>
<dbReference type="InterPro" id="IPR024646">
    <property type="entry name" value="Angiomotin_C"/>
</dbReference>
<feature type="domain" description="Angiomotin C-terminal" evidence="3">
    <location>
        <begin position="56"/>
        <end position="91"/>
    </location>
</feature>
<protein>
    <recommendedName>
        <fullName evidence="3">Angiomotin C-terminal domain-containing protein</fullName>
    </recommendedName>
</protein>
<feature type="region of interest" description="Disordered" evidence="2">
    <location>
        <begin position="1"/>
        <end position="37"/>
    </location>
</feature>
<dbReference type="InterPro" id="IPR051747">
    <property type="entry name" value="Angiomotin-like"/>
</dbReference>
<dbReference type="GO" id="GO:0005886">
    <property type="term" value="C:plasma membrane"/>
    <property type="evidence" value="ECO:0007669"/>
    <property type="project" value="TreeGrafter"/>
</dbReference>
<dbReference type="PANTHER" id="PTHR14826:SF14">
    <property type="entry name" value="ANGIOMOTIN_C DOMAIN-CONTAINING PROTEIN"/>
    <property type="match status" value="1"/>
</dbReference>
<feature type="compositionally biased region" description="Low complexity" evidence="2">
    <location>
        <begin position="10"/>
        <end position="25"/>
    </location>
</feature>
<keyword evidence="1" id="KW-0175">Coiled coil</keyword>
<reference evidence="4" key="1">
    <citation type="journal article" date="2021" name="G3 (Bethesda)">
        <title>Genome and transcriptome analysis of the beet armyworm Spodoptera exigua reveals targets for pest control. .</title>
        <authorList>
            <person name="Simon S."/>
            <person name="Breeschoten T."/>
            <person name="Jansen H.J."/>
            <person name="Dirks R.P."/>
            <person name="Schranz M.E."/>
            <person name="Ros V.I.D."/>
        </authorList>
    </citation>
    <scope>NUCLEOTIDE SEQUENCE</scope>
    <source>
        <strain evidence="4">TB_SE_WUR_2020</strain>
    </source>
</reference>
<feature type="domain" description="Angiomotin C-terminal" evidence="3">
    <location>
        <begin position="170"/>
        <end position="205"/>
    </location>
</feature>
<gene>
    <name evidence="4" type="ORF">HF086_016601</name>
</gene>
<feature type="coiled-coil region" evidence="1">
    <location>
        <begin position="57"/>
        <end position="84"/>
    </location>
</feature>
<dbReference type="AlphaFoldDB" id="A0A922MDD4"/>
<dbReference type="PANTHER" id="PTHR14826">
    <property type="entry name" value="ANGIOMOTIN"/>
    <property type="match status" value="1"/>
</dbReference>